<keyword evidence="7" id="KW-0378">Hydrolase</keyword>
<dbReference type="EC" id="2.7.7.49" evidence="1"/>
<gene>
    <name evidence="14" type="primary">POL2</name>
</gene>
<dbReference type="InterPro" id="IPR041577">
    <property type="entry name" value="RT_RNaseH_2"/>
</dbReference>
<evidence type="ECO:0000259" key="12">
    <source>
        <dbReference type="PROSITE" id="PS50158"/>
    </source>
</evidence>
<dbReference type="GO" id="GO:0003964">
    <property type="term" value="F:RNA-directed DNA polymerase activity"/>
    <property type="evidence" value="ECO:0007669"/>
    <property type="project" value="UniProtKB-EC"/>
</dbReference>
<dbReference type="OrthoDB" id="8057740at2759"/>
<evidence type="ECO:0000313" key="14">
    <source>
        <dbReference type="EMBL" id="JAB90381.1"/>
    </source>
</evidence>
<dbReference type="PROSITE" id="PS50878">
    <property type="entry name" value="RT_POL"/>
    <property type="match status" value="1"/>
</dbReference>
<dbReference type="GO" id="GO:0006508">
    <property type="term" value="P:proteolysis"/>
    <property type="evidence" value="ECO:0007669"/>
    <property type="project" value="UniProtKB-KW"/>
</dbReference>
<dbReference type="Gene3D" id="3.10.10.10">
    <property type="entry name" value="HIV Type 1 Reverse Transcriptase, subunit A, domain 1"/>
    <property type="match status" value="1"/>
</dbReference>
<evidence type="ECO:0000256" key="9">
    <source>
        <dbReference type="ARBA" id="ARBA00023268"/>
    </source>
</evidence>
<evidence type="ECO:0000256" key="10">
    <source>
        <dbReference type="PROSITE-ProRule" id="PRU00047"/>
    </source>
</evidence>
<dbReference type="PANTHER" id="PTHR37984:SF5">
    <property type="entry name" value="PROTEIN NYNRIN-LIKE"/>
    <property type="match status" value="1"/>
</dbReference>
<reference evidence="14" key="2">
    <citation type="journal article" date="2014" name="BMC Genomics">
        <title>A genomic perspective to assessing quality of mass-reared SIT flies used in Mediterranean fruit fly (Ceratitis capitata) eradication in California.</title>
        <authorList>
            <person name="Calla B."/>
            <person name="Hall B."/>
            <person name="Hou S."/>
            <person name="Geib S.M."/>
        </authorList>
    </citation>
    <scope>NUCLEOTIDE SEQUENCE</scope>
</reference>
<keyword evidence="5" id="KW-0540">Nuclease</keyword>
<feature type="region of interest" description="Disordered" evidence="11">
    <location>
        <begin position="143"/>
        <end position="187"/>
    </location>
</feature>
<evidence type="ECO:0000256" key="1">
    <source>
        <dbReference type="ARBA" id="ARBA00012493"/>
    </source>
</evidence>
<accession>W8BB66</accession>
<feature type="non-terminal residue" evidence="14">
    <location>
        <position position="960"/>
    </location>
</feature>
<feature type="compositionally biased region" description="Polar residues" evidence="11">
    <location>
        <begin position="172"/>
        <end position="187"/>
    </location>
</feature>
<evidence type="ECO:0000256" key="7">
    <source>
        <dbReference type="ARBA" id="ARBA00022759"/>
    </source>
</evidence>
<dbReference type="Pfam" id="PF17919">
    <property type="entry name" value="RT_RNaseH_2"/>
    <property type="match status" value="1"/>
</dbReference>
<keyword evidence="10" id="KW-0863">Zinc-finger</keyword>
<keyword evidence="9" id="KW-0511">Multifunctional enzyme</keyword>
<protein>
    <recommendedName>
        <fullName evidence="1">RNA-directed DNA polymerase</fullName>
        <ecNumber evidence="1">2.7.7.49</ecNumber>
    </recommendedName>
</protein>
<feature type="domain" description="CCHC-type" evidence="12">
    <location>
        <begin position="403"/>
        <end position="419"/>
    </location>
</feature>
<dbReference type="CDD" id="cd01647">
    <property type="entry name" value="RT_LTR"/>
    <property type="match status" value="1"/>
</dbReference>
<evidence type="ECO:0000256" key="3">
    <source>
        <dbReference type="ARBA" id="ARBA00022679"/>
    </source>
</evidence>
<organism evidence="14">
    <name type="scientific">Ceratitis capitata</name>
    <name type="common">Mediterranean fruit fly</name>
    <name type="synonym">Tephritis capitata</name>
    <dbReference type="NCBI Taxonomy" id="7213"/>
    <lineage>
        <taxon>Eukaryota</taxon>
        <taxon>Metazoa</taxon>
        <taxon>Ecdysozoa</taxon>
        <taxon>Arthropoda</taxon>
        <taxon>Hexapoda</taxon>
        <taxon>Insecta</taxon>
        <taxon>Pterygota</taxon>
        <taxon>Neoptera</taxon>
        <taxon>Endopterygota</taxon>
        <taxon>Diptera</taxon>
        <taxon>Brachycera</taxon>
        <taxon>Muscomorpha</taxon>
        <taxon>Tephritoidea</taxon>
        <taxon>Tephritidae</taxon>
        <taxon>Ceratitis</taxon>
        <taxon>Ceratitis</taxon>
    </lineage>
</organism>
<evidence type="ECO:0000256" key="8">
    <source>
        <dbReference type="ARBA" id="ARBA00023125"/>
    </source>
</evidence>
<keyword evidence="6" id="KW-0064">Aspartyl protease</keyword>
<dbReference type="PANTHER" id="PTHR37984">
    <property type="entry name" value="PROTEIN CBG26694"/>
    <property type="match status" value="1"/>
</dbReference>
<reference evidence="14" key="1">
    <citation type="submission" date="2013-07" db="EMBL/GenBank/DDBJ databases">
        <authorList>
            <person name="Geib S."/>
        </authorList>
    </citation>
    <scope>NUCLEOTIDE SEQUENCE</scope>
</reference>
<sequence>MACLQKFEFVRNKLRISQKENIAALHKFVFESDGDRSNRQRLREFSGFVFDEHDDRFKEKLEYIENSLTTNDLISICNILGLNSKVADVKLHIFRNLQSATFLCAAAESDENNDDDDENEGDIDEEEVMCSFDETAASNLHFEYPQQTNVRNSENDRMRKRHTSTENLEENVASTSRGAAKPTSFTEPTQMSRFSINFRDIEDSVRHFDGSENMSVEVWLNEFEETAILMGWDELQKFIFAKKSLKGLAKLFIQSERGITSWHKLKLALAEEFKTIINSAKIHKELSARNMKSEESVQEYFLCMKELALRGNIEDNALMQYVTEGIRDININKTILYGAKNLKEFKEKIKMYESMRKSFKKNNEQISDKKSVVKNEKDNFSCYNCGMKGHKSVDCKDKDKGTKCFQCKQFGHISKNCPKSLVKNDKSNARYLRTENNIMNKFVFIENEKYLALFDTCSKFNIMTDNVYNSLKKPVLEQTNIYLMGFGERKMENNIKPIGKLNIEIKIDNEMFRVNFLVVSARCMDVDVVIGEEFCSQAEININSDGLFIKKMNTKNEVTFPMMNIELTKDEIDIEESASAVAKQEVRDLVNNYKPEKCKSTNIEMHIVLRDEKPISFRPRRLPLTQRCIVDDQIEQWLRDGVIENSESEFSSPIVLVKKRDGSHRLCIDYRQINKVIIKDRFPLPLIEDQLDRLQKAKIFSTIDLKNGFFHVPVSKQSRKYTSFVTHSGQYQFCKVPFGLSNSPGVFQRHVNAVFRELTRRGIALPYIDDIIIPAENENDALCNLKTVLNQCKDYGLMLNLKKCHFLKERVEFLGHVIESQKISPSPTKVDALVKFPLPKNIKQLQSFLGLAGYFRKFLPSFSMIAKPLTDLTKHGKIFEMGDEQISAVDTLKKMLSKKPVLGIFNQQYETEVHTDASIDGYGAVLFQKFPDDNKLHPIYYMSKKTSDAERKYSSYELEI</sequence>
<dbReference type="SMART" id="SM00343">
    <property type="entry name" value="ZnF_C2HC"/>
    <property type="match status" value="2"/>
</dbReference>
<dbReference type="EMBL" id="GAMC01016174">
    <property type="protein sequence ID" value="JAB90381.1"/>
    <property type="molecule type" value="mRNA"/>
</dbReference>
<evidence type="ECO:0000259" key="13">
    <source>
        <dbReference type="PROSITE" id="PS50878"/>
    </source>
</evidence>
<dbReference type="GO" id="GO:0003677">
    <property type="term" value="F:DNA binding"/>
    <property type="evidence" value="ECO:0007669"/>
    <property type="project" value="UniProtKB-KW"/>
</dbReference>
<dbReference type="InterPro" id="IPR000477">
    <property type="entry name" value="RT_dom"/>
</dbReference>
<feature type="domain" description="Reverse transcriptase" evidence="13">
    <location>
        <begin position="638"/>
        <end position="818"/>
    </location>
</feature>
<keyword evidence="2" id="KW-0645">Protease</keyword>
<dbReference type="Gene3D" id="3.30.70.270">
    <property type="match status" value="2"/>
</dbReference>
<dbReference type="InterPro" id="IPR036875">
    <property type="entry name" value="Znf_CCHC_sf"/>
</dbReference>
<dbReference type="CDD" id="cd00303">
    <property type="entry name" value="retropepsin_like"/>
    <property type="match status" value="1"/>
</dbReference>
<dbReference type="GO" id="GO:0004190">
    <property type="term" value="F:aspartic-type endopeptidase activity"/>
    <property type="evidence" value="ECO:0007669"/>
    <property type="project" value="UniProtKB-KW"/>
</dbReference>
<dbReference type="InterPro" id="IPR021109">
    <property type="entry name" value="Peptidase_aspartic_dom_sf"/>
</dbReference>
<dbReference type="InterPro" id="IPR001878">
    <property type="entry name" value="Znf_CCHC"/>
</dbReference>
<keyword evidence="4" id="KW-0548">Nucleotidyltransferase</keyword>
<feature type="domain" description="CCHC-type" evidence="12">
    <location>
        <begin position="382"/>
        <end position="397"/>
    </location>
</feature>
<evidence type="ECO:0000256" key="6">
    <source>
        <dbReference type="ARBA" id="ARBA00022750"/>
    </source>
</evidence>
<dbReference type="FunFam" id="3.30.70.270:FF:000020">
    <property type="entry name" value="Transposon Tf2-6 polyprotein-like Protein"/>
    <property type="match status" value="1"/>
</dbReference>
<dbReference type="Gene3D" id="2.40.70.10">
    <property type="entry name" value="Acid Proteases"/>
    <property type="match status" value="1"/>
</dbReference>
<keyword evidence="8" id="KW-0238">DNA-binding</keyword>
<keyword evidence="7" id="KW-0255">Endonuclease</keyword>
<dbReference type="SUPFAM" id="SSF56672">
    <property type="entry name" value="DNA/RNA polymerases"/>
    <property type="match status" value="1"/>
</dbReference>
<keyword evidence="10" id="KW-0479">Metal-binding</keyword>
<dbReference type="AlphaFoldDB" id="W8BB66"/>
<evidence type="ECO:0000256" key="2">
    <source>
        <dbReference type="ARBA" id="ARBA00022670"/>
    </source>
</evidence>
<dbReference type="InterPro" id="IPR050951">
    <property type="entry name" value="Retrovirus_Pol_polyprotein"/>
</dbReference>
<evidence type="ECO:0000256" key="11">
    <source>
        <dbReference type="SAM" id="MobiDB-lite"/>
    </source>
</evidence>
<evidence type="ECO:0000256" key="4">
    <source>
        <dbReference type="ARBA" id="ARBA00022695"/>
    </source>
</evidence>
<dbReference type="Pfam" id="PF00078">
    <property type="entry name" value="RVT_1"/>
    <property type="match status" value="1"/>
</dbReference>
<dbReference type="Pfam" id="PF00098">
    <property type="entry name" value="zf-CCHC"/>
    <property type="match status" value="2"/>
</dbReference>
<keyword evidence="10" id="KW-0862">Zinc</keyword>
<dbReference type="InterPro" id="IPR043502">
    <property type="entry name" value="DNA/RNA_pol_sf"/>
</dbReference>
<proteinExistence type="evidence at transcript level"/>
<dbReference type="PROSITE" id="PS50158">
    <property type="entry name" value="ZF_CCHC"/>
    <property type="match status" value="2"/>
</dbReference>
<keyword evidence="3" id="KW-0808">Transferase</keyword>
<dbReference type="SUPFAM" id="SSF57756">
    <property type="entry name" value="Retrovirus zinc finger-like domains"/>
    <property type="match status" value="1"/>
</dbReference>
<evidence type="ECO:0000256" key="5">
    <source>
        <dbReference type="ARBA" id="ARBA00022722"/>
    </source>
</evidence>
<dbReference type="GO" id="GO:0008270">
    <property type="term" value="F:zinc ion binding"/>
    <property type="evidence" value="ECO:0007669"/>
    <property type="project" value="UniProtKB-KW"/>
</dbReference>
<name>W8BB66_CERCA</name>
<dbReference type="Gene3D" id="4.10.60.10">
    <property type="entry name" value="Zinc finger, CCHC-type"/>
    <property type="match status" value="1"/>
</dbReference>
<dbReference type="InterPro" id="IPR043128">
    <property type="entry name" value="Rev_trsase/Diguanyl_cyclase"/>
</dbReference>
<dbReference type="GO" id="GO:0004519">
    <property type="term" value="F:endonuclease activity"/>
    <property type="evidence" value="ECO:0007669"/>
    <property type="project" value="UniProtKB-KW"/>
</dbReference>